<dbReference type="EMBL" id="BQNB010019441">
    <property type="protein sequence ID" value="GJT85344.1"/>
    <property type="molecule type" value="Genomic_DNA"/>
</dbReference>
<reference evidence="2" key="1">
    <citation type="journal article" date="2022" name="Int. J. Mol. Sci.">
        <title>Draft Genome of Tanacetum Coccineum: Genomic Comparison of Closely Related Tanacetum-Family Plants.</title>
        <authorList>
            <person name="Yamashiro T."/>
            <person name="Shiraishi A."/>
            <person name="Nakayama K."/>
            <person name="Satake H."/>
        </authorList>
    </citation>
    <scope>NUCLEOTIDE SEQUENCE</scope>
</reference>
<evidence type="ECO:0000313" key="3">
    <source>
        <dbReference type="Proteomes" id="UP001151760"/>
    </source>
</evidence>
<proteinExistence type="predicted"/>
<feature type="compositionally biased region" description="Low complexity" evidence="1">
    <location>
        <begin position="73"/>
        <end position="87"/>
    </location>
</feature>
<evidence type="ECO:0000256" key="1">
    <source>
        <dbReference type="SAM" id="MobiDB-lite"/>
    </source>
</evidence>
<sequence length="379" mass="42445">MIMTVVPLKLPLLYVKMGVLQFLTSDSQNLKSLEDEIDNDTGKKNGVEDPTKEGDINGSGEATNTNSTNRLNTVSSPVNTVSSSFTTMDPGRVRDQRNEYESVFGQDKNANSNYKMFIPVSAAESSYENLGGSTPKDTADLEDARIFGNAYDDEDVEPKKVIQALADSSWVEAMQEELLQLDCRRFGDIVYVNPKANHAMEQNGSIETRRIEANSVILAYEYLWDSMCTKWYVKIAFYMFDAQEIPDEFYEGTHFILRLTASTPMETNKALIKDEEAEDVDVHLYRSMIRSLMYLIASRPDIMFAVCACARIPSIFDLEAFSDSDYAGASLDRKSTIGCCQFLGKRLISWQCKKQTIVANSVTPLKWVSAKYVSGSVTS</sequence>
<dbReference type="PANTHER" id="PTHR11439">
    <property type="entry name" value="GAG-POL-RELATED RETROTRANSPOSON"/>
    <property type="match status" value="1"/>
</dbReference>
<organism evidence="2 3">
    <name type="scientific">Tanacetum coccineum</name>
    <dbReference type="NCBI Taxonomy" id="301880"/>
    <lineage>
        <taxon>Eukaryota</taxon>
        <taxon>Viridiplantae</taxon>
        <taxon>Streptophyta</taxon>
        <taxon>Embryophyta</taxon>
        <taxon>Tracheophyta</taxon>
        <taxon>Spermatophyta</taxon>
        <taxon>Magnoliopsida</taxon>
        <taxon>eudicotyledons</taxon>
        <taxon>Gunneridae</taxon>
        <taxon>Pentapetalae</taxon>
        <taxon>asterids</taxon>
        <taxon>campanulids</taxon>
        <taxon>Asterales</taxon>
        <taxon>Asteraceae</taxon>
        <taxon>Asteroideae</taxon>
        <taxon>Anthemideae</taxon>
        <taxon>Anthemidinae</taxon>
        <taxon>Tanacetum</taxon>
    </lineage>
</organism>
<feature type="compositionally biased region" description="Polar residues" evidence="1">
    <location>
        <begin position="60"/>
        <end position="72"/>
    </location>
</feature>
<feature type="region of interest" description="Disordered" evidence="1">
    <location>
        <begin position="34"/>
        <end position="92"/>
    </location>
</feature>
<keyword evidence="3" id="KW-1185">Reference proteome</keyword>
<gene>
    <name evidence="2" type="ORF">Tco_1067061</name>
</gene>
<evidence type="ECO:0000313" key="2">
    <source>
        <dbReference type="EMBL" id="GJT85344.1"/>
    </source>
</evidence>
<protein>
    <submittedName>
        <fullName evidence="2">Uncharacterized protein</fullName>
    </submittedName>
</protein>
<dbReference type="PANTHER" id="PTHR11439:SF509">
    <property type="entry name" value="RNA-DIRECTED DNA POLYMERASE"/>
    <property type="match status" value="1"/>
</dbReference>
<reference evidence="2" key="2">
    <citation type="submission" date="2022-01" db="EMBL/GenBank/DDBJ databases">
        <authorList>
            <person name="Yamashiro T."/>
            <person name="Shiraishi A."/>
            <person name="Satake H."/>
            <person name="Nakayama K."/>
        </authorList>
    </citation>
    <scope>NUCLEOTIDE SEQUENCE</scope>
</reference>
<name>A0ABQ5HBT8_9ASTR</name>
<dbReference type="CDD" id="cd09272">
    <property type="entry name" value="RNase_HI_RT_Ty1"/>
    <property type="match status" value="1"/>
</dbReference>
<comment type="caution">
    <text evidence="2">The sequence shown here is derived from an EMBL/GenBank/DDBJ whole genome shotgun (WGS) entry which is preliminary data.</text>
</comment>
<feature type="compositionally biased region" description="Basic and acidic residues" evidence="1">
    <location>
        <begin position="40"/>
        <end position="55"/>
    </location>
</feature>
<accession>A0ABQ5HBT8</accession>
<dbReference type="Proteomes" id="UP001151760">
    <property type="component" value="Unassembled WGS sequence"/>
</dbReference>